<evidence type="ECO:0000313" key="2">
    <source>
        <dbReference type="EMBL" id="KAK4219552.1"/>
    </source>
</evidence>
<proteinExistence type="predicted"/>
<feature type="compositionally biased region" description="Basic and acidic residues" evidence="1">
    <location>
        <begin position="45"/>
        <end position="55"/>
    </location>
</feature>
<dbReference type="AlphaFoldDB" id="A0AAN6YNM3"/>
<accession>A0AAN6YNM3</accession>
<organism evidence="2 3">
    <name type="scientific">Rhypophila decipiens</name>
    <dbReference type="NCBI Taxonomy" id="261697"/>
    <lineage>
        <taxon>Eukaryota</taxon>
        <taxon>Fungi</taxon>
        <taxon>Dikarya</taxon>
        <taxon>Ascomycota</taxon>
        <taxon>Pezizomycotina</taxon>
        <taxon>Sordariomycetes</taxon>
        <taxon>Sordariomycetidae</taxon>
        <taxon>Sordariales</taxon>
        <taxon>Naviculisporaceae</taxon>
        <taxon>Rhypophila</taxon>
    </lineage>
</organism>
<dbReference type="EMBL" id="MU858047">
    <property type="protein sequence ID" value="KAK4219552.1"/>
    <property type="molecule type" value="Genomic_DNA"/>
</dbReference>
<dbReference type="Proteomes" id="UP001301769">
    <property type="component" value="Unassembled WGS sequence"/>
</dbReference>
<name>A0AAN6YNM3_9PEZI</name>
<sequence>MTRITSPQAVAKFARSISTTASVARPTHLLNNGSKVASAAGRKRQSVDEVVKPDGAEYSTSTSTPHRPQINPVQPRKVPLMQGFRTSAPKPTRLDTSTIDFAYLPNLHQESSYDPYLNIRVPLLPDSKVVPTNRQPEHFDAPLPKPEIVVLAAIPGTVYTASALTEVEGMGVDGVELRFAHDLEGSSSSNDELLGGQGMIKDLWKGLVDDVLGPAKPKFA</sequence>
<keyword evidence="3" id="KW-1185">Reference proteome</keyword>
<reference evidence="2" key="1">
    <citation type="journal article" date="2023" name="Mol. Phylogenet. Evol.">
        <title>Genome-scale phylogeny and comparative genomics of the fungal order Sordariales.</title>
        <authorList>
            <person name="Hensen N."/>
            <person name="Bonometti L."/>
            <person name="Westerberg I."/>
            <person name="Brannstrom I.O."/>
            <person name="Guillou S."/>
            <person name="Cros-Aarteil S."/>
            <person name="Calhoun S."/>
            <person name="Haridas S."/>
            <person name="Kuo A."/>
            <person name="Mondo S."/>
            <person name="Pangilinan J."/>
            <person name="Riley R."/>
            <person name="LaButti K."/>
            <person name="Andreopoulos B."/>
            <person name="Lipzen A."/>
            <person name="Chen C."/>
            <person name="Yan M."/>
            <person name="Daum C."/>
            <person name="Ng V."/>
            <person name="Clum A."/>
            <person name="Steindorff A."/>
            <person name="Ohm R.A."/>
            <person name="Martin F."/>
            <person name="Silar P."/>
            <person name="Natvig D.O."/>
            <person name="Lalanne C."/>
            <person name="Gautier V."/>
            <person name="Ament-Velasquez S.L."/>
            <person name="Kruys A."/>
            <person name="Hutchinson M.I."/>
            <person name="Powell A.J."/>
            <person name="Barry K."/>
            <person name="Miller A.N."/>
            <person name="Grigoriev I.V."/>
            <person name="Debuchy R."/>
            <person name="Gladieux P."/>
            <person name="Hiltunen Thoren M."/>
            <person name="Johannesson H."/>
        </authorList>
    </citation>
    <scope>NUCLEOTIDE SEQUENCE</scope>
    <source>
        <strain evidence="2">PSN293</strain>
    </source>
</reference>
<reference evidence="2" key="2">
    <citation type="submission" date="2023-05" db="EMBL/GenBank/DDBJ databases">
        <authorList>
            <consortium name="Lawrence Berkeley National Laboratory"/>
            <person name="Steindorff A."/>
            <person name="Hensen N."/>
            <person name="Bonometti L."/>
            <person name="Westerberg I."/>
            <person name="Brannstrom I.O."/>
            <person name="Guillou S."/>
            <person name="Cros-Aarteil S."/>
            <person name="Calhoun S."/>
            <person name="Haridas S."/>
            <person name="Kuo A."/>
            <person name="Mondo S."/>
            <person name="Pangilinan J."/>
            <person name="Riley R."/>
            <person name="Labutti K."/>
            <person name="Andreopoulos B."/>
            <person name="Lipzen A."/>
            <person name="Chen C."/>
            <person name="Yanf M."/>
            <person name="Daum C."/>
            <person name="Ng V."/>
            <person name="Clum A."/>
            <person name="Ohm R."/>
            <person name="Martin F."/>
            <person name="Silar P."/>
            <person name="Natvig D."/>
            <person name="Lalanne C."/>
            <person name="Gautier V."/>
            <person name="Ament-Velasquez S.L."/>
            <person name="Kruys A."/>
            <person name="Hutchinson M.I."/>
            <person name="Powell A.J."/>
            <person name="Barry K."/>
            <person name="Miller A.N."/>
            <person name="Grigoriev I.V."/>
            <person name="Debuchy R."/>
            <person name="Gladieux P."/>
            <person name="Thoren M.H."/>
            <person name="Johannesson H."/>
        </authorList>
    </citation>
    <scope>NUCLEOTIDE SEQUENCE</scope>
    <source>
        <strain evidence="2">PSN293</strain>
    </source>
</reference>
<feature type="region of interest" description="Disordered" evidence="1">
    <location>
        <begin position="34"/>
        <end position="74"/>
    </location>
</feature>
<gene>
    <name evidence="2" type="ORF">QBC37DRAFT_107934</name>
</gene>
<comment type="caution">
    <text evidence="2">The sequence shown here is derived from an EMBL/GenBank/DDBJ whole genome shotgun (WGS) entry which is preliminary data.</text>
</comment>
<evidence type="ECO:0000313" key="3">
    <source>
        <dbReference type="Proteomes" id="UP001301769"/>
    </source>
</evidence>
<evidence type="ECO:0000256" key="1">
    <source>
        <dbReference type="SAM" id="MobiDB-lite"/>
    </source>
</evidence>
<protein>
    <submittedName>
        <fullName evidence="2">Uncharacterized protein</fullName>
    </submittedName>
</protein>